<gene>
    <name evidence="7" type="ORF">B0J15DRAFT_445779</name>
</gene>
<evidence type="ECO:0000256" key="4">
    <source>
        <dbReference type="ARBA" id="ARBA00032829"/>
    </source>
</evidence>
<evidence type="ECO:0000256" key="1">
    <source>
        <dbReference type="ARBA" id="ARBA00010040"/>
    </source>
</evidence>
<sequence length="688" mass="74934">MAPSGDASAFDKQLAEAICDLEIPVYIKFSPDGQKVLYETAPNPRKGKNSVSTLWLASTTEPDSSRQLTSGQFQEGDPEWHPSGNQVAFVSDRGKPGESSAIYMLRLDGGDAVAITPADNAQDIESFAFSPNGETMAYLSPDEKTEELKEKEEKEESGPDVWGERWEHARLRLVNVASKETKTLVGGDRHIAELAWSPDGKKVAFFSIANPNIEEAMLTGTTISTVNVETGEVRDLCKVPNELNYLTWAPDGSIYFTTGTPDNRDTGGPAVYTVDPAAAEPRHVKIACGEHDHAEGLAVAGGKLLVNRAVRFSNVISELGGKDLFQKDTEIWAWDVFVNPDSGTPILAAGLSDVDTPYEVFIVEEGKEDIKLSHHGKPLESRSFGSCSELTCPSADGEVELDALYLTPTSKATAKGTPAEPLPTFVLIHGGPTSRDCKTFEGPCYQWAPYTLSKGYGVLLPQYRGSTGRGEKFASYSMGGQGKYDYADIISITDNAIKKGFADPKKLIVGGWSQGGLITYLCSVRNGLHGLGWRFNATIAGAGVCDIESLAITSDLGSTYERELAGGDSIWTLDRHDTRNRQGSALWEVFGAVKQSQERGEPVIPPMLILHGEKDVRCPFTQAEGFRRALRTHGLPCEFVAYPGEGHSIKARRFWLDMFERVGRWCDLYIGPGAEDKLATMVDDKLKV</sequence>
<dbReference type="Pfam" id="PF07676">
    <property type="entry name" value="PD40"/>
    <property type="match status" value="2"/>
</dbReference>
<feature type="region of interest" description="Disordered" evidence="5">
    <location>
        <begin position="40"/>
        <end position="82"/>
    </location>
</feature>
<dbReference type="GO" id="GO:0004252">
    <property type="term" value="F:serine-type endopeptidase activity"/>
    <property type="evidence" value="ECO:0007669"/>
    <property type="project" value="TreeGrafter"/>
</dbReference>
<dbReference type="AlphaFoldDB" id="A0A9P9KEK3"/>
<dbReference type="PANTHER" id="PTHR42776:SF27">
    <property type="entry name" value="DIPEPTIDYL PEPTIDASE FAMILY MEMBER 6"/>
    <property type="match status" value="1"/>
</dbReference>
<dbReference type="Pfam" id="PF00326">
    <property type="entry name" value="Peptidase_S9"/>
    <property type="match status" value="1"/>
</dbReference>
<evidence type="ECO:0000256" key="3">
    <source>
        <dbReference type="ARBA" id="ARBA00022825"/>
    </source>
</evidence>
<dbReference type="EMBL" id="JAGTJS010000009">
    <property type="protein sequence ID" value="KAH7258508.1"/>
    <property type="molecule type" value="Genomic_DNA"/>
</dbReference>
<dbReference type="SUPFAM" id="SSF82171">
    <property type="entry name" value="DPP6 N-terminal domain-like"/>
    <property type="match status" value="1"/>
</dbReference>
<keyword evidence="2 7" id="KW-0378">Hydrolase</keyword>
<dbReference type="InterPro" id="IPR011659">
    <property type="entry name" value="WD40"/>
</dbReference>
<proteinExistence type="inferred from homology"/>
<feature type="domain" description="Peptidase S9 prolyl oligopeptidase catalytic" evidence="6">
    <location>
        <begin position="445"/>
        <end position="670"/>
    </location>
</feature>
<dbReference type="Gene3D" id="3.40.50.1820">
    <property type="entry name" value="alpha/beta hydrolase"/>
    <property type="match status" value="1"/>
</dbReference>
<accession>A0A9P9KEK3</accession>
<dbReference type="PANTHER" id="PTHR42776">
    <property type="entry name" value="SERINE PEPTIDASE S9 FAMILY MEMBER"/>
    <property type="match status" value="1"/>
</dbReference>
<comment type="similarity">
    <text evidence="1">Belongs to the peptidase S9C family.</text>
</comment>
<dbReference type="GO" id="GO:0006508">
    <property type="term" value="P:proteolysis"/>
    <property type="evidence" value="ECO:0007669"/>
    <property type="project" value="InterPro"/>
</dbReference>
<dbReference type="OrthoDB" id="43744at2759"/>
<dbReference type="Proteomes" id="UP000736672">
    <property type="component" value="Unassembled WGS sequence"/>
</dbReference>
<organism evidence="7 8">
    <name type="scientific">Fusarium solani</name>
    <name type="common">Filamentous fungus</name>
    <dbReference type="NCBI Taxonomy" id="169388"/>
    <lineage>
        <taxon>Eukaryota</taxon>
        <taxon>Fungi</taxon>
        <taxon>Dikarya</taxon>
        <taxon>Ascomycota</taxon>
        <taxon>Pezizomycotina</taxon>
        <taxon>Sordariomycetes</taxon>
        <taxon>Hypocreomycetidae</taxon>
        <taxon>Hypocreales</taxon>
        <taxon>Nectriaceae</taxon>
        <taxon>Fusarium</taxon>
        <taxon>Fusarium solani species complex</taxon>
    </lineage>
</organism>
<dbReference type="InterPro" id="IPR011042">
    <property type="entry name" value="6-blade_b-propeller_TolB-like"/>
</dbReference>
<dbReference type="Gene3D" id="2.120.10.30">
    <property type="entry name" value="TolB, C-terminal domain"/>
    <property type="match status" value="2"/>
</dbReference>
<reference evidence="7" key="1">
    <citation type="journal article" date="2021" name="Nat. Commun.">
        <title>Genetic determinants of endophytism in the Arabidopsis root mycobiome.</title>
        <authorList>
            <person name="Mesny F."/>
            <person name="Miyauchi S."/>
            <person name="Thiergart T."/>
            <person name="Pickel B."/>
            <person name="Atanasova L."/>
            <person name="Karlsson M."/>
            <person name="Huettel B."/>
            <person name="Barry K.W."/>
            <person name="Haridas S."/>
            <person name="Chen C."/>
            <person name="Bauer D."/>
            <person name="Andreopoulos W."/>
            <person name="Pangilinan J."/>
            <person name="LaButti K."/>
            <person name="Riley R."/>
            <person name="Lipzen A."/>
            <person name="Clum A."/>
            <person name="Drula E."/>
            <person name="Henrissat B."/>
            <person name="Kohler A."/>
            <person name="Grigoriev I.V."/>
            <person name="Martin F.M."/>
            <person name="Hacquard S."/>
        </authorList>
    </citation>
    <scope>NUCLEOTIDE SEQUENCE</scope>
    <source>
        <strain evidence="7">FSSC 5 MPI-SDFR-AT-0091</strain>
    </source>
</reference>
<evidence type="ECO:0000259" key="6">
    <source>
        <dbReference type="Pfam" id="PF00326"/>
    </source>
</evidence>
<keyword evidence="8" id="KW-1185">Reference proteome</keyword>
<feature type="region of interest" description="Disordered" evidence="5">
    <location>
        <begin position="142"/>
        <end position="161"/>
    </location>
</feature>
<evidence type="ECO:0000256" key="2">
    <source>
        <dbReference type="ARBA" id="ARBA00022801"/>
    </source>
</evidence>
<evidence type="ECO:0000313" key="8">
    <source>
        <dbReference type="Proteomes" id="UP000736672"/>
    </source>
</evidence>
<evidence type="ECO:0000313" key="7">
    <source>
        <dbReference type="EMBL" id="KAH7258508.1"/>
    </source>
</evidence>
<comment type="caution">
    <text evidence="7">The sequence shown here is derived from an EMBL/GenBank/DDBJ whole genome shotgun (WGS) entry which is preliminary data.</text>
</comment>
<dbReference type="SUPFAM" id="SSF53474">
    <property type="entry name" value="alpha/beta-Hydrolases"/>
    <property type="match status" value="1"/>
</dbReference>
<dbReference type="InterPro" id="IPR029058">
    <property type="entry name" value="AB_hydrolase_fold"/>
</dbReference>
<keyword evidence="3" id="KW-0720">Serine protease</keyword>
<protein>
    <recommendedName>
        <fullName evidence="4">Dipeptidyl-peptidase V</fullName>
    </recommendedName>
</protein>
<feature type="compositionally biased region" description="Polar residues" evidence="5">
    <location>
        <begin position="49"/>
        <end position="73"/>
    </location>
</feature>
<name>A0A9P9KEK3_FUSSL</name>
<evidence type="ECO:0000256" key="5">
    <source>
        <dbReference type="SAM" id="MobiDB-lite"/>
    </source>
</evidence>
<keyword evidence="3" id="KW-0645">Protease</keyword>
<dbReference type="InterPro" id="IPR001375">
    <property type="entry name" value="Peptidase_S9_cat"/>
</dbReference>